<dbReference type="EMBL" id="AMZH03008473">
    <property type="protein sequence ID" value="RRT58875.1"/>
    <property type="molecule type" value="Genomic_DNA"/>
</dbReference>
<gene>
    <name evidence="2" type="ORF">B296_00046260</name>
</gene>
<protein>
    <submittedName>
        <fullName evidence="2">Uncharacterized protein</fullName>
    </submittedName>
</protein>
<dbReference type="AlphaFoldDB" id="A0A426Z4G0"/>
<evidence type="ECO:0000313" key="3">
    <source>
        <dbReference type="Proteomes" id="UP000287651"/>
    </source>
</evidence>
<name>A0A426Z4G0_ENSVE</name>
<keyword evidence="1" id="KW-0812">Transmembrane</keyword>
<dbReference type="InterPro" id="IPR027437">
    <property type="entry name" value="Rbsml_uS13_C"/>
</dbReference>
<evidence type="ECO:0000256" key="1">
    <source>
        <dbReference type="SAM" id="Phobius"/>
    </source>
</evidence>
<feature type="non-terminal residue" evidence="2">
    <location>
        <position position="1"/>
    </location>
</feature>
<dbReference type="Proteomes" id="UP000287651">
    <property type="component" value="Unassembled WGS sequence"/>
</dbReference>
<comment type="caution">
    <text evidence="2">The sequence shown here is derived from an EMBL/GenBank/DDBJ whole genome shotgun (WGS) entry which is preliminary data.</text>
</comment>
<feature type="transmembrane region" description="Helical" evidence="1">
    <location>
        <begin position="20"/>
        <end position="38"/>
    </location>
</feature>
<sequence length="193" mass="22378">RERVRERESSGRARRETLDAATMVLFFDQFLFVSGAWFRSVVSGRERGLSAHSSFSEHERRWKAEDHVRAYLHQGYRLPLRQHRLQKGRRGMSKRLKKDYKDGRYSQIVSNALDMKLRDDLERLKKIRLGSSISLSAAGTTVDFVTSGVFGFVVNTQRQPAGGERLLVYRRSDELNHLTMLLDSFRWELDGSA</sequence>
<reference evidence="2 3" key="1">
    <citation type="journal article" date="2014" name="Agronomy (Basel)">
        <title>A Draft Genome Sequence for Ensete ventricosum, the Drought-Tolerant Tree Against Hunger.</title>
        <authorList>
            <person name="Harrison J."/>
            <person name="Moore K.A."/>
            <person name="Paszkiewicz K."/>
            <person name="Jones T."/>
            <person name="Grant M."/>
            <person name="Ambacheew D."/>
            <person name="Muzemil S."/>
            <person name="Studholme D.J."/>
        </authorList>
    </citation>
    <scope>NUCLEOTIDE SEQUENCE [LARGE SCALE GENOMIC DNA]</scope>
</reference>
<evidence type="ECO:0000313" key="2">
    <source>
        <dbReference type="EMBL" id="RRT58875.1"/>
    </source>
</evidence>
<organism evidence="2 3">
    <name type="scientific">Ensete ventricosum</name>
    <name type="common">Abyssinian banana</name>
    <name type="synonym">Musa ensete</name>
    <dbReference type="NCBI Taxonomy" id="4639"/>
    <lineage>
        <taxon>Eukaryota</taxon>
        <taxon>Viridiplantae</taxon>
        <taxon>Streptophyta</taxon>
        <taxon>Embryophyta</taxon>
        <taxon>Tracheophyta</taxon>
        <taxon>Spermatophyta</taxon>
        <taxon>Magnoliopsida</taxon>
        <taxon>Liliopsida</taxon>
        <taxon>Zingiberales</taxon>
        <taxon>Musaceae</taxon>
        <taxon>Ensete</taxon>
    </lineage>
</organism>
<proteinExistence type="predicted"/>
<keyword evidence="1" id="KW-0472">Membrane</keyword>
<dbReference type="Gene3D" id="4.10.910.10">
    <property type="entry name" value="30s ribosomal protein s13, domain 2"/>
    <property type="match status" value="1"/>
</dbReference>
<accession>A0A426Z4G0</accession>
<keyword evidence="1" id="KW-1133">Transmembrane helix</keyword>